<evidence type="ECO:0008006" key="6">
    <source>
        <dbReference type="Google" id="ProtNLM"/>
    </source>
</evidence>
<feature type="transmembrane region" description="Helical" evidence="3">
    <location>
        <begin position="227"/>
        <end position="245"/>
    </location>
</feature>
<dbReference type="PANTHER" id="PTHR45712">
    <property type="entry name" value="AGAP008170-PA"/>
    <property type="match status" value="1"/>
</dbReference>
<evidence type="ECO:0000256" key="3">
    <source>
        <dbReference type="SAM" id="Phobius"/>
    </source>
</evidence>
<feature type="transmembrane region" description="Helical" evidence="3">
    <location>
        <begin position="38"/>
        <end position="66"/>
    </location>
</feature>
<evidence type="ECO:0000256" key="2">
    <source>
        <dbReference type="ARBA" id="ARBA00022737"/>
    </source>
</evidence>
<dbReference type="InterPro" id="IPR050333">
    <property type="entry name" value="SLRP"/>
</dbReference>
<dbReference type="OrthoDB" id="76036at2759"/>
<dbReference type="PANTHER" id="PTHR45712:SF22">
    <property type="entry name" value="INSULIN-LIKE GROWTH FACTOR-BINDING PROTEIN COMPLEX ACID LABILE SUBUNIT"/>
    <property type="match status" value="1"/>
</dbReference>
<dbReference type="Proteomes" id="UP000243217">
    <property type="component" value="Unassembled WGS sequence"/>
</dbReference>
<name>A0A1W0ABH2_9STRA</name>
<dbReference type="Gene3D" id="3.30.300.320">
    <property type="match status" value="1"/>
</dbReference>
<keyword evidence="5" id="KW-1185">Reference proteome</keyword>
<evidence type="ECO:0000313" key="4">
    <source>
        <dbReference type="EMBL" id="OQS07632.1"/>
    </source>
</evidence>
<keyword evidence="1" id="KW-0433">Leucine-rich repeat</keyword>
<dbReference type="SUPFAM" id="SSF52058">
    <property type="entry name" value="L domain-like"/>
    <property type="match status" value="1"/>
</dbReference>
<reference evidence="4 5" key="1">
    <citation type="journal article" date="2014" name="Genome Biol. Evol.">
        <title>The secreted proteins of Achlya hypogyna and Thraustotheca clavata identify the ancestral oomycete secretome and reveal gene acquisitions by horizontal gene transfer.</title>
        <authorList>
            <person name="Misner I."/>
            <person name="Blouin N."/>
            <person name="Leonard G."/>
            <person name="Richards T.A."/>
            <person name="Lane C.E."/>
        </authorList>
    </citation>
    <scope>NUCLEOTIDE SEQUENCE [LARGE SCALE GENOMIC DNA]</scope>
    <source>
        <strain evidence="4 5">ATCC 34112</strain>
    </source>
</reference>
<dbReference type="Gene3D" id="3.80.10.10">
    <property type="entry name" value="Ribonuclease Inhibitor"/>
    <property type="match status" value="1"/>
</dbReference>
<protein>
    <recommendedName>
        <fullName evidence="6">LNR domain-containing protein</fullName>
    </recommendedName>
</protein>
<sequence>MESTSPRRRAATRVKQDYTKVALFFGTKDADWTSSERLFLLTVAYFQATVGFLNFFIAGLILWTFSQGQAELFGASSTKATSIIFWFFALLYLLTLRPPARSNRIDMHAPFMVALPTRRFFDDFRPPANIEIGLSHTAVIVCQTYLAYLMAEILTQQLFATSYALLVVLNSIVTPWFLFAKSTRSKRILLDLGDSFLSFTLSVGLSLVFFLLPLLEFQLLSNHDESHAFTWFAVNLSGIRIFLVMPPLQLVSTSVPNLAMVICLRSTIVTLRTMQIKDNESIRSVQPMTGPAIQDLRRSSNRATLISGKVGWRRRTQLFSLHQKDMHALICIFTFNIVWGLTVLGILLHAQYEPRMCPSHCMASSKPWFSSGCSCIYAQLDCSMNMTSDVDSYFTKSLLGSNLQLLHTIRCPLRTGLSEHTLGLFTNLFGYSIEFSNMTEWNIPPSSYPSTLRVAIIRYSKLTTVPLALQSPNVNLRVIHLVGAPIQSIPNSVWRNWTQLTELWLSSTQLNHIPNDVEGLSMMEELILSANNLSTIPAFVINMSSLERLDVDANPINVFPLELVLAKPTLALSLEHTAITQVSLQAYKGIENGYIRLYSTPYCEDNALSTYCVKNCASTCSTVHWGDYYCDISCNSSECQNDKGDCVFI</sequence>
<dbReference type="EMBL" id="JNBS01000223">
    <property type="protein sequence ID" value="OQS07632.1"/>
    <property type="molecule type" value="Genomic_DNA"/>
</dbReference>
<dbReference type="AlphaFoldDB" id="A0A1W0ABH2"/>
<accession>A0A1W0ABH2</accession>
<organism evidence="4 5">
    <name type="scientific">Thraustotheca clavata</name>
    <dbReference type="NCBI Taxonomy" id="74557"/>
    <lineage>
        <taxon>Eukaryota</taxon>
        <taxon>Sar</taxon>
        <taxon>Stramenopiles</taxon>
        <taxon>Oomycota</taxon>
        <taxon>Saprolegniomycetes</taxon>
        <taxon>Saprolegniales</taxon>
        <taxon>Achlyaceae</taxon>
        <taxon>Thraustotheca</taxon>
    </lineage>
</organism>
<dbReference type="GO" id="GO:0005615">
    <property type="term" value="C:extracellular space"/>
    <property type="evidence" value="ECO:0007669"/>
    <property type="project" value="TreeGrafter"/>
</dbReference>
<dbReference type="STRING" id="74557.A0A1W0ABH2"/>
<dbReference type="InterPro" id="IPR001611">
    <property type="entry name" value="Leu-rich_rpt"/>
</dbReference>
<evidence type="ECO:0000256" key="1">
    <source>
        <dbReference type="ARBA" id="ARBA00022614"/>
    </source>
</evidence>
<proteinExistence type="predicted"/>
<keyword evidence="3" id="KW-1133">Transmembrane helix</keyword>
<keyword evidence="3" id="KW-0472">Membrane</keyword>
<feature type="transmembrane region" description="Helical" evidence="3">
    <location>
        <begin position="160"/>
        <end position="180"/>
    </location>
</feature>
<keyword evidence="3" id="KW-0812">Transmembrane</keyword>
<feature type="transmembrane region" description="Helical" evidence="3">
    <location>
        <begin position="192"/>
        <end position="215"/>
    </location>
</feature>
<feature type="transmembrane region" description="Helical" evidence="3">
    <location>
        <begin position="128"/>
        <end position="148"/>
    </location>
</feature>
<evidence type="ECO:0000313" key="5">
    <source>
        <dbReference type="Proteomes" id="UP000243217"/>
    </source>
</evidence>
<dbReference type="Pfam" id="PF13855">
    <property type="entry name" value="LRR_8"/>
    <property type="match status" value="1"/>
</dbReference>
<feature type="transmembrane region" description="Helical" evidence="3">
    <location>
        <begin position="72"/>
        <end position="94"/>
    </location>
</feature>
<gene>
    <name evidence="4" type="ORF">THRCLA_00372</name>
</gene>
<dbReference type="InterPro" id="IPR032675">
    <property type="entry name" value="LRR_dom_sf"/>
</dbReference>
<comment type="caution">
    <text evidence="4">The sequence shown here is derived from an EMBL/GenBank/DDBJ whole genome shotgun (WGS) entry which is preliminary data.</text>
</comment>
<feature type="transmembrane region" description="Helical" evidence="3">
    <location>
        <begin position="328"/>
        <end position="352"/>
    </location>
</feature>
<keyword evidence="2" id="KW-0677">Repeat</keyword>